<dbReference type="GO" id="GO:0005886">
    <property type="term" value="C:plasma membrane"/>
    <property type="evidence" value="ECO:0007669"/>
    <property type="project" value="UniProtKB-SubCell"/>
</dbReference>
<dbReference type="PANTHER" id="PTHR34702">
    <property type="entry name" value="NA(+)/H(+) ANTIPORTER SUBUNIT F1"/>
    <property type="match status" value="1"/>
</dbReference>
<dbReference type="NCBIfam" id="NF004812">
    <property type="entry name" value="PRK06161.1"/>
    <property type="match status" value="1"/>
</dbReference>
<keyword evidence="7 8" id="KW-0472">Membrane</keyword>
<evidence type="ECO:0000256" key="6">
    <source>
        <dbReference type="ARBA" id="ARBA00022989"/>
    </source>
</evidence>
<dbReference type="PIRSF" id="PIRSF028784">
    <property type="entry name" value="MrpF"/>
    <property type="match status" value="1"/>
</dbReference>
<proteinExistence type="inferred from homology"/>
<comment type="caution">
    <text evidence="10">The sequence shown here is derived from an EMBL/GenBank/DDBJ whole genome shotgun (WGS) entry which is preliminary data.</text>
</comment>
<dbReference type="AlphaFoldDB" id="A0A2T8HXY8"/>
<dbReference type="Proteomes" id="UP000245911">
    <property type="component" value="Unassembled WGS sequence"/>
</dbReference>
<protein>
    <submittedName>
        <fullName evidence="10">K+/H+ antiporter subunit F</fullName>
    </submittedName>
</protein>
<evidence type="ECO:0000256" key="1">
    <source>
        <dbReference type="ARBA" id="ARBA00004651"/>
    </source>
</evidence>
<evidence type="ECO:0000256" key="5">
    <source>
        <dbReference type="ARBA" id="ARBA00022692"/>
    </source>
</evidence>
<feature type="transmembrane region" description="Helical" evidence="9">
    <location>
        <begin position="59"/>
        <end position="83"/>
    </location>
</feature>
<keyword evidence="5 9" id="KW-0812">Transmembrane</keyword>
<keyword evidence="4 8" id="KW-1003">Cell membrane</keyword>
<dbReference type="EMBL" id="QDKM01000001">
    <property type="protein sequence ID" value="PVH30287.1"/>
    <property type="molecule type" value="Genomic_DNA"/>
</dbReference>
<evidence type="ECO:0000256" key="2">
    <source>
        <dbReference type="ARBA" id="ARBA00009212"/>
    </source>
</evidence>
<keyword evidence="6 9" id="KW-1133">Transmembrane helix</keyword>
<dbReference type="Pfam" id="PF04066">
    <property type="entry name" value="MrpF_PhaF"/>
    <property type="match status" value="1"/>
</dbReference>
<comment type="subcellular location">
    <subcellularLocation>
        <location evidence="1 8">Cell membrane</location>
        <topology evidence="1 8">Multi-pass membrane protein</topology>
    </subcellularLocation>
</comment>
<gene>
    <name evidence="10" type="ORF">DDE20_01645</name>
</gene>
<organism evidence="10 11">
    <name type="scientific">Pararhodobacter oceanensis</name>
    <dbReference type="NCBI Taxonomy" id="2172121"/>
    <lineage>
        <taxon>Bacteria</taxon>
        <taxon>Pseudomonadati</taxon>
        <taxon>Pseudomonadota</taxon>
        <taxon>Alphaproteobacteria</taxon>
        <taxon>Rhodobacterales</taxon>
        <taxon>Paracoccaceae</taxon>
        <taxon>Pararhodobacter</taxon>
    </lineage>
</organism>
<evidence type="ECO:0000313" key="11">
    <source>
        <dbReference type="Proteomes" id="UP000245911"/>
    </source>
</evidence>
<keyword evidence="11" id="KW-1185">Reference proteome</keyword>
<feature type="transmembrane region" description="Helical" evidence="9">
    <location>
        <begin position="6"/>
        <end position="22"/>
    </location>
</feature>
<dbReference type="OrthoDB" id="9800226at2"/>
<dbReference type="GO" id="GO:0015385">
    <property type="term" value="F:sodium:proton antiporter activity"/>
    <property type="evidence" value="ECO:0007669"/>
    <property type="project" value="TreeGrafter"/>
</dbReference>
<accession>A0A2T8HXY8</accession>
<evidence type="ECO:0000256" key="7">
    <source>
        <dbReference type="ARBA" id="ARBA00023136"/>
    </source>
</evidence>
<dbReference type="PANTHER" id="PTHR34702:SF1">
    <property type="entry name" value="NA(+)_H(+) ANTIPORTER SUBUNIT F"/>
    <property type="match status" value="1"/>
</dbReference>
<comment type="similarity">
    <text evidence="2 8">Belongs to the CPA3 antiporters (TC 2.A.63) subunit F family.</text>
</comment>
<evidence type="ECO:0000256" key="4">
    <source>
        <dbReference type="ARBA" id="ARBA00022475"/>
    </source>
</evidence>
<keyword evidence="8" id="KW-0406">Ion transport</keyword>
<dbReference type="RefSeq" id="WP_116556696.1">
    <property type="nucleotide sequence ID" value="NZ_JBLWXM010000004.1"/>
</dbReference>
<name>A0A2T8HXY8_9RHOB</name>
<keyword evidence="3 8" id="KW-0813">Transport</keyword>
<feature type="transmembrane region" description="Helical" evidence="9">
    <location>
        <begin position="34"/>
        <end position="53"/>
    </location>
</feature>
<keyword evidence="8" id="KW-0050">Antiport</keyword>
<dbReference type="InterPro" id="IPR007208">
    <property type="entry name" value="MrpF/PhaF-like"/>
</dbReference>
<evidence type="ECO:0000256" key="9">
    <source>
        <dbReference type="SAM" id="Phobius"/>
    </source>
</evidence>
<evidence type="ECO:0000256" key="8">
    <source>
        <dbReference type="PIRNR" id="PIRNR028784"/>
    </source>
</evidence>
<reference evidence="10 11" key="1">
    <citation type="submission" date="2018-04" db="EMBL/GenBank/DDBJ databases">
        <title>Pararhodobacter oceanense sp. nov., isolated from marine intertidal sediment.</title>
        <authorList>
            <person name="Wang X.-L."/>
            <person name="Du Z.-J."/>
        </authorList>
    </citation>
    <scope>NUCLEOTIDE SEQUENCE [LARGE SCALE GENOMIC DNA]</scope>
    <source>
        <strain evidence="10 11">AM505</strain>
    </source>
</reference>
<evidence type="ECO:0000256" key="3">
    <source>
        <dbReference type="ARBA" id="ARBA00022448"/>
    </source>
</evidence>
<sequence>MIAYALTFAISAFGLGLLLNLWRVISGPDHSDRILALDTMVINAIALLILLGITLGTTIFFEVSMLFALVGFVSTVSYCRFLLRGDIIE</sequence>
<evidence type="ECO:0000313" key="10">
    <source>
        <dbReference type="EMBL" id="PVH30287.1"/>
    </source>
</evidence>